<reference evidence="2 3" key="1">
    <citation type="submission" date="2019-01" db="EMBL/GenBank/DDBJ databases">
        <authorList>
            <person name="Chen W.-M."/>
        </authorList>
    </citation>
    <scope>NUCLEOTIDE SEQUENCE [LARGE SCALE GENOMIC DNA]</scope>
    <source>
        <strain evidence="2 3">HPM-16</strain>
    </source>
</reference>
<keyword evidence="3" id="KW-1185">Reference proteome</keyword>
<gene>
    <name evidence="2" type="ORF">EOE65_17290</name>
</gene>
<protein>
    <submittedName>
        <fullName evidence="2">Uncharacterized protein</fullName>
    </submittedName>
</protein>
<feature type="transmembrane region" description="Helical" evidence="1">
    <location>
        <begin position="122"/>
        <end position="141"/>
    </location>
</feature>
<accession>A0A437Q409</accession>
<feature type="transmembrane region" description="Helical" evidence="1">
    <location>
        <begin position="148"/>
        <end position="168"/>
    </location>
</feature>
<dbReference type="EMBL" id="SACQ01000012">
    <property type="protein sequence ID" value="RVU29267.1"/>
    <property type="molecule type" value="Genomic_DNA"/>
</dbReference>
<feature type="transmembrane region" description="Helical" evidence="1">
    <location>
        <begin position="34"/>
        <end position="52"/>
    </location>
</feature>
<feature type="transmembrane region" description="Helical" evidence="1">
    <location>
        <begin position="180"/>
        <end position="198"/>
    </location>
</feature>
<feature type="transmembrane region" description="Helical" evidence="1">
    <location>
        <begin position="72"/>
        <end position="92"/>
    </location>
</feature>
<evidence type="ECO:0000256" key="1">
    <source>
        <dbReference type="SAM" id="Phobius"/>
    </source>
</evidence>
<keyword evidence="1" id="KW-0812">Transmembrane</keyword>
<keyword evidence="1" id="KW-0472">Membrane</keyword>
<comment type="caution">
    <text evidence="2">The sequence shown here is derived from an EMBL/GenBank/DDBJ whole genome shotgun (WGS) entry which is preliminary data.</text>
</comment>
<organism evidence="2 3">
    <name type="scientific">Neptunomonas marina</name>
    <dbReference type="NCBI Taxonomy" id="1815562"/>
    <lineage>
        <taxon>Bacteria</taxon>
        <taxon>Pseudomonadati</taxon>
        <taxon>Pseudomonadota</taxon>
        <taxon>Gammaproteobacteria</taxon>
        <taxon>Oceanospirillales</taxon>
        <taxon>Oceanospirillaceae</taxon>
        <taxon>Neptunomonas</taxon>
    </lineage>
</organism>
<evidence type="ECO:0000313" key="2">
    <source>
        <dbReference type="EMBL" id="RVU29267.1"/>
    </source>
</evidence>
<feature type="transmembrane region" description="Helical" evidence="1">
    <location>
        <begin position="6"/>
        <end position="22"/>
    </location>
</feature>
<name>A0A437Q409_9GAMM</name>
<evidence type="ECO:0000313" key="3">
    <source>
        <dbReference type="Proteomes" id="UP000282818"/>
    </source>
</evidence>
<dbReference type="AlphaFoldDB" id="A0A437Q409"/>
<proteinExistence type="predicted"/>
<dbReference type="RefSeq" id="WP_127696061.1">
    <property type="nucleotide sequence ID" value="NZ_SACQ01000012.1"/>
</dbReference>
<sequence>MLTVLHLSVILGCIVCAALLFRQPEKLNERSKTLASLILMAVAFIAAAEVGQLTLTNSSQDAQTMQRLLSNLATYISTPLMASLLFAASFGYHFSRRGWGRWVLALFAMFELMRRMELGVSYSVVLGALTVAALAIAFVRFSSPTVRTAGLITAGCWGVSMLVAGPYPVWQGLQSEPLRLASFAVGLIAFGIATGHVIRLQQAETKKEAD</sequence>
<keyword evidence="1" id="KW-1133">Transmembrane helix</keyword>
<dbReference type="Proteomes" id="UP000282818">
    <property type="component" value="Unassembled WGS sequence"/>
</dbReference>